<sequence length="127" mass="13439">MPHTGEEAPPIAHHAPGRTLELQSSNDSDAGSGFLIKENTPAGEDRDQQGSSQKPDHYDATDKASNKSGSTSETVTEVTKEASPNKNSKDVVVDEQADADVLEIISTEEHLTNRLQPITLVGSACGT</sequence>
<reference evidence="2" key="1">
    <citation type="journal article" date="2020" name="Stud. Mycol.">
        <title>101 Dothideomycetes genomes: a test case for predicting lifestyles and emergence of pathogens.</title>
        <authorList>
            <person name="Haridas S."/>
            <person name="Albert R."/>
            <person name="Binder M."/>
            <person name="Bloem J."/>
            <person name="Labutti K."/>
            <person name="Salamov A."/>
            <person name="Andreopoulos B."/>
            <person name="Baker S."/>
            <person name="Barry K."/>
            <person name="Bills G."/>
            <person name="Bluhm B."/>
            <person name="Cannon C."/>
            <person name="Castanera R."/>
            <person name="Culley D."/>
            <person name="Daum C."/>
            <person name="Ezra D."/>
            <person name="Gonzalez J."/>
            <person name="Henrissat B."/>
            <person name="Kuo A."/>
            <person name="Liang C."/>
            <person name="Lipzen A."/>
            <person name="Lutzoni F."/>
            <person name="Magnuson J."/>
            <person name="Mondo S."/>
            <person name="Nolan M."/>
            <person name="Ohm R."/>
            <person name="Pangilinan J."/>
            <person name="Park H.-J."/>
            <person name="Ramirez L."/>
            <person name="Alfaro M."/>
            <person name="Sun H."/>
            <person name="Tritt A."/>
            <person name="Yoshinaga Y."/>
            <person name="Zwiers L.-H."/>
            <person name="Turgeon B."/>
            <person name="Goodwin S."/>
            <person name="Spatafora J."/>
            <person name="Crous P."/>
            <person name="Grigoriev I."/>
        </authorList>
    </citation>
    <scope>NUCLEOTIDE SEQUENCE</scope>
    <source>
        <strain evidence="2">CBS 161.51</strain>
    </source>
</reference>
<dbReference type="Proteomes" id="UP000800038">
    <property type="component" value="Unassembled WGS sequence"/>
</dbReference>
<proteinExistence type="predicted"/>
<organism evidence="2 3">
    <name type="scientific">Clathrospora elynae</name>
    <dbReference type="NCBI Taxonomy" id="706981"/>
    <lineage>
        <taxon>Eukaryota</taxon>
        <taxon>Fungi</taxon>
        <taxon>Dikarya</taxon>
        <taxon>Ascomycota</taxon>
        <taxon>Pezizomycotina</taxon>
        <taxon>Dothideomycetes</taxon>
        <taxon>Pleosporomycetidae</taxon>
        <taxon>Pleosporales</taxon>
        <taxon>Diademaceae</taxon>
        <taxon>Clathrospora</taxon>
    </lineage>
</organism>
<feature type="compositionally biased region" description="Basic and acidic residues" evidence="1">
    <location>
        <begin position="43"/>
        <end position="65"/>
    </location>
</feature>
<dbReference type="EMBL" id="ML976020">
    <property type="protein sequence ID" value="KAF1944039.1"/>
    <property type="molecule type" value="Genomic_DNA"/>
</dbReference>
<evidence type="ECO:0000313" key="2">
    <source>
        <dbReference type="EMBL" id="KAF1944039.1"/>
    </source>
</evidence>
<name>A0A6A5SXH4_9PLEO</name>
<evidence type="ECO:0000313" key="3">
    <source>
        <dbReference type="Proteomes" id="UP000800038"/>
    </source>
</evidence>
<evidence type="ECO:0000256" key="1">
    <source>
        <dbReference type="SAM" id="MobiDB-lite"/>
    </source>
</evidence>
<protein>
    <submittedName>
        <fullName evidence="2">Uncharacterized protein</fullName>
    </submittedName>
</protein>
<gene>
    <name evidence="2" type="ORF">EJ02DRAFT_420835</name>
</gene>
<feature type="region of interest" description="Disordered" evidence="1">
    <location>
        <begin position="1"/>
        <end position="92"/>
    </location>
</feature>
<accession>A0A6A5SXH4</accession>
<dbReference type="AlphaFoldDB" id="A0A6A5SXH4"/>
<keyword evidence="3" id="KW-1185">Reference proteome</keyword>